<protein>
    <submittedName>
        <fullName evidence="10">Uncharacterized protein</fullName>
    </submittedName>
</protein>
<evidence type="ECO:0000313" key="11">
    <source>
        <dbReference type="Proteomes" id="UP000510647"/>
    </source>
</evidence>
<keyword evidence="3" id="KW-0963">Cytoplasm</keyword>
<evidence type="ECO:0000256" key="1">
    <source>
        <dbReference type="ARBA" id="ARBA00004496"/>
    </source>
</evidence>
<organism evidence="10 11">
    <name type="scientific">Torulaspora globosa</name>
    <dbReference type="NCBI Taxonomy" id="48254"/>
    <lineage>
        <taxon>Eukaryota</taxon>
        <taxon>Fungi</taxon>
        <taxon>Dikarya</taxon>
        <taxon>Ascomycota</taxon>
        <taxon>Saccharomycotina</taxon>
        <taxon>Saccharomycetes</taxon>
        <taxon>Saccharomycetales</taxon>
        <taxon>Saccharomycetaceae</taxon>
        <taxon>Torulaspora</taxon>
    </lineage>
</organism>
<evidence type="ECO:0000259" key="8">
    <source>
        <dbReference type="PROSITE" id="PS50897"/>
    </source>
</evidence>
<evidence type="ECO:0000256" key="6">
    <source>
        <dbReference type="ARBA" id="ARBA00022833"/>
    </source>
</evidence>
<dbReference type="PANTHER" id="PTHR12170:SF2">
    <property type="entry name" value="E3 UBIQUITIN-PROTEIN TRANSFERASE MAEA"/>
    <property type="match status" value="1"/>
</dbReference>
<dbReference type="PROSITE" id="PS51867">
    <property type="entry name" value="ZF_RING_GID"/>
    <property type="match status" value="1"/>
</dbReference>
<accession>A0A7H9HMI3</accession>
<feature type="zinc finger region" description="RING-Gid-type" evidence="7">
    <location>
        <begin position="429"/>
        <end position="496"/>
    </location>
</feature>
<dbReference type="GO" id="GO:0061630">
    <property type="term" value="F:ubiquitin protein ligase activity"/>
    <property type="evidence" value="ECO:0007669"/>
    <property type="project" value="InterPro"/>
</dbReference>
<dbReference type="InterPro" id="IPR045098">
    <property type="entry name" value="Fyv10_fam"/>
</dbReference>
<proteinExistence type="inferred from homology"/>
<comment type="subcellular location">
    <subcellularLocation>
        <location evidence="1">Cytoplasm</location>
    </subcellularLocation>
</comment>
<keyword evidence="4" id="KW-0479">Metal-binding</keyword>
<keyword evidence="11" id="KW-1185">Reference proteome</keyword>
<dbReference type="OrthoDB" id="1933455at2759"/>
<dbReference type="GO" id="GO:0005634">
    <property type="term" value="C:nucleus"/>
    <property type="evidence" value="ECO:0007669"/>
    <property type="project" value="TreeGrafter"/>
</dbReference>
<reference evidence="10 11" key="1">
    <citation type="submission" date="2020-06" db="EMBL/GenBank/DDBJ databases">
        <title>The yeast mating-type switching endonuclease HO is a domesticated member of an unorthodox homing genetic element family.</title>
        <authorList>
            <person name="Coughlan A.Y."/>
            <person name="Lombardi L."/>
            <person name="Braun-Galleani S."/>
            <person name="Martos A.R."/>
            <person name="Galeote V."/>
            <person name="Bigey F."/>
            <person name="Dequin S."/>
            <person name="Byrne K.P."/>
            <person name="Wolfe K.H."/>
        </authorList>
    </citation>
    <scope>NUCLEOTIDE SEQUENCE [LARGE SCALE GENOMIC DNA]</scope>
    <source>
        <strain evidence="10 11">CBS2947</strain>
    </source>
</reference>
<dbReference type="InterPro" id="IPR006595">
    <property type="entry name" value="CTLH_C"/>
</dbReference>
<keyword evidence="5 7" id="KW-0863">Zinc-finger</keyword>
<dbReference type="EMBL" id="CP059268">
    <property type="protein sequence ID" value="QLQ78988.1"/>
    <property type="molecule type" value="Genomic_DNA"/>
</dbReference>
<name>A0A7H9HMI3_9SACH</name>
<dbReference type="InterPro" id="IPR044063">
    <property type="entry name" value="ZF_RING_GID"/>
</dbReference>
<gene>
    <name evidence="10" type="ORF">HG537_0B03350</name>
</gene>
<evidence type="ECO:0000256" key="2">
    <source>
        <dbReference type="ARBA" id="ARBA00010615"/>
    </source>
</evidence>
<dbReference type="InterPro" id="IPR024964">
    <property type="entry name" value="CTLH/CRA"/>
</dbReference>
<dbReference type="GO" id="GO:0008270">
    <property type="term" value="F:zinc ion binding"/>
    <property type="evidence" value="ECO:0007669"/>
    <property type="project" value="UniProtKB-KW"/>
</dbReference>
<dbReference type="GO" id="GO:0005737">
    <property type="term" value="C:cytoplasm"/>
    <property type="evidence" value="ECO:0007669"/>
    <property type="project" value="UniProtKB-SubCell"/>
</dbReference>
<dbReference type="SMART" id="SM00668">
    <property type="entry name" value="CTLH"/>
    <property type="match status" value="1"/>
</dbReference>
<keyword evidence="6" id="KW-0862">Zinc</keyword>
<dbReference type="PROSITE" id="PS50897">
    <property type="entry name" value="CTLH"/>
    <property type="match status" value="1"/>
</dbReference>
<dbReference type="Pfam" id="PF10607">
    <property type="entry name" value="CTLH"/>
    <property type="match status" value="1"/>
</dbReference>
<feature type="domain" description="RING-Gid-type" evidence="9">
    <location>
        <begin position="429"/>
        <end position="496"/>
    </location>
</feature>
<evidence type="ECO:0000256" key="5">
    <source>
        <dbReference type="ARBA" id="ARBA00022771"/>
    </source>
</evidence>
<dbReference type="GO" id="GO:0034657">
    <property type="term" value="C:GID complex"/>
    <property type="evidence" value="ECO:0007669"/>
    <property type="project" value="TreeGrafter"/>
</dbReference>
<dbReference type="PANTHER" id="PTHR12170">
    <property type="entry name" value="MACROPHAGE ERYTHROBLAST ATTACHER-RELATED"/>
    <property type="match status" value="1"/>
</dbReference>
<comment type="similarity">
    <text evidence="2">Belongs to the FYV10 family.</text>
</comment>
<evidence type="ECO:0000313" key="10">
    <source>
        <dbReference type="EMBL" id="QLQ78988.1"/>
    </source>
</evidence>
<evidence type="ECO:0000256" key="7">
    <source>
        <dbReference type="PROSITE-ProRule" id="PRU01215"/>
    </source>
</evidence>
<dbReference type="AlphaFoldDB" id="A0A7H9HMI3"/>
<evidence type="ECO:0000256" key="3">
    <source>
        <dbReference type="ARBA" id="ARBA00022490"/>
    </source>
</evidence>
<evidence type="ECO:0000259" key="9">
    <source>
        <dbReference type="PROSITE" id="PS51867"/>
    </source>
</evidence>
<dbReference type="GO" id="GO:0043161">
    <property type="term" value="P:proteasome-mediated ubiquitin-dependent protein catabolic process"/>
    <property type="evidence" value="ECO:0007669"/>
    <property type="project" value="InterPro"/>
</dbReference>
<dbReference type="Proteomes" id="UP000510647">
    <property type="component" value="Chromosome 2"/>
</dbReference>
<evidence type="ECO:0000256" key="4">
    <source>
        <dbReference type="ARBA" id="ARBA00022723"/>
    </source>
</evidence>
<feature type="domain" description="CTLH" evidence="8">
    <location>
        <begin position="185"/>
        <end position="243"/>
    </location>
</feature>
<sequence length="511" mass="59690">MTSLINEPSTDFHLKLNEQLFHIPYELLRRNVKQVHKLIEKESAILQGLFKEVDGLLESHDLEQDKAALVKLNEIIKKVEIFEKKINRRSDEELKLLERIHVRLKFFEELEESKASGNVSRLTEWYQKYTNVLIGDYLIRNDQVRSNAEQGNGGGDERAIDDKFWNPGVIFLKQQQLDQLLDYDILLAANRISKSLIQDHDMQPLLHWIGENRTFLKKNCSFLEFEARLQEYVELLKQRDYKGAIRCFQKFLLQFAESNYADLKLASGLLVFINSCQPQQPVRPIDELIDPQIITTNEENNCTAFRSISQSSRDEMYEYFFRKKIPNNESRFPAPSITKVIYEPHHRNRDLARYTNLLDSRRWHTLNELFTKEYYLMYGISHSEPLMMYLSLGISALKTRECLHKKEIPVSDKPDLDSYLEKDVLATTCPVCTDEFASIAKDLPYAHHTQSKLFENPVMLPNGNIYDAKKLKSLATALNNANLASLKDFEVMDPIDKKIYSEKEFITMYPT</sequence>